<keyword evidence="7" id="KW-1133">Transmembrane helix</keyword>
<comment type="caution">
    <text evidence="9">The sequence shown here is derived from an EMBL/GenBank/DDBJ whole genome shotgun (WGS) entry which is preliminary data.</text>
</comment>
<feature type="compositionally biased region" description="Low complexity" evidence="6">
    <location>
        <begin position="57"/>
        <end position="74"/>
    </location>
</feature>
<keyword evidence="7" id="KW-0812">Transmembrane</keyword>
<feature type="binding site" evidence="5">
    <location>
        <position position="135"/>
    </location>
    <ligand>
        <name>ATP</name>
        <dbReference type="ChEBI" id="CHEBI:30616"/>
    </ligand>
</feature>
<dbReference type="GO" id="GO:0005524">
    <property type="term" value="F:ATP binding"/>
    <property type="evidence" value="ECO:0007669"/>
    <property type="project" value="UniProtKB-UniRule"/>
</dbReference>
<dbReference type="SMART" id="SM00220">
    <property type="entry name" value="S_TKc"/>
    <property type="match status" value="1"/>
</dbReference>
<evidence type="ECO:0000256" key="7">
    <source>
        <dbReference type="SAM" id="Phobius"/>
    </source>
</evidence>
<dbReference type="PROSITE" id="PS50011">
    <property type="entry name" value="PROTEIN_KINASE_DOM"/>
    <property type="match status" value="1"/>
</dbReference>
<feature type="region of interest" description="Disordered" evidence="6">
    <location>
        <begin position="263"/>
        <end position="285"/>
    </location>
</feature>
<protein>
    <submittedName>
        <fullName evidence="9">Serine/threonine protein kinase</fullName>
    </submittedName>
</protein>
<dbReference type="GO" id="GO:0004674">
    <property type="term" value="F:protein serine/threonine kinase activity"/>
    <property type="evidence" value="ECO:0007669"/>
    <property type="project" value="UniProtKB-KW"/>
</dbReference>
<dbReference type="EMBL" id="SSMQ01000005">
    <property type="protein sequence ID" value="TKD11859.1"/>
    <property type="molecule type" value="Genomic_DNA"/>
</dbReference>
<dbReference type="PROSITE" id="PS00107">
    <property type="entry name" value="PROTEIN_KINASE_ATP"/>
    <property type="match status" value="1"/>
</dbReference>
<evidence type="ECO:0000256" key="1">
    <source>
        <dbReference type="ARBA" id="ARBA00022679"/>
    </source>
</evidence>
<dbReference type="InterPro" id="IPR011009">
    <property type="entry name" value="Kinase-like_dom_sf"/>
</dbReference>
<keyword evidence="4 5" id="KW-0067">ATP-binding</keyword>
<keyword evidence="2 5" id="KW-0547">Nucleotide-binding</keyword>
<feature type="transmembrane region" description="Helical" evidence="7">
    <location>
        <begin position="396"/>
        <end position="416"/>
    </location>
</feature>
<dbReference type="PROSITE" id="PS00108">
    <property type="entry name" value="PROTEIN_KINASE_ST"/>
    <property type="match status" value="1"/>
</dbReference>
<evidence type="ECO:0000256" key="6">
    <source>
        <dbReference type="SAM" id="MobiDB-lite"/>
    </source>
</evidence>
<keyword evidence="10" id="KW-1185">Reference proteome</keyword>
<sequence length="1143" mass="125759">MGQPPKNGQKPETLSGPEALAIADTVAPSPPEKAAPVTVKLARERRRRRGANRADEAPPTASASPAEATTEPPPEISAEIPAEIPADLPAVSERSPLVDPKRWDRYEIVRFLGRGGMGSVYEARDRRLARHVAIKFIHGADPITTKRFLQEARAQARIDHPNVCKVLEVGEVEDKAYIAMQLVQGLSLNDAAQSMSIDDKVRVMKTVTEAVHAAHRIGIIHRDIKPANIMVEKSAGADAPPSYRPVLMDFGLAREASETKGLTESGTVMGTPGYMPPEQARGSVRSIDPRSDVYSLGATLYDILAGAPPFVDESAVNVLLKVLIQDPVPLREKDPSIPLALDIIVGKCLNKEPHQRYTTAAELADDLDRFLNRERVLARRLGLPTRLYWRAKRNKPMAFAVIALVSSLVAFAGYGVRTVIVNARNEAIAQKRAELGQKLGQAVKDLEWLVRSAYLVPLHDTGPEKAVVRARMAEIEAEMQSFGDLAAGLDHYALGRGYLALKEWDQAHAELAQAATLGVREPELDYALGRVLGELYSRSIEDARKSGDKSYFEKRKQELDKEYLEPALAHLTRCRGLPTVPASYLEGLIHFYNRRYDEALASARSARVGLSWLYEAEKLEGDVYMARAQGAKDRGDNDEAERDFAQAVAHYEQAADIGRSDHQIYEALAEAWIRQEEMDLYSGRDPKPKLDKALAVADKALVAAPAESNGHTKKAFAYNFQAQYGEGHGAPREDVERLRRAQITAGEQAIALRPGDAYAHEIIGLAYTKLAESLLDRGQPVQPLLDKAHAYLEGAIRLNPKFPWAYNDYGLALGYSAASKKRRNEDCQSLLERAIASTRKATQLDEGYVIGHNNTAVWLTDLAQWQSDHGQNPETSVLEAVQTAERAIQINQRNPLAYVNAGLASTLLASYRLDAGKDGRELGREAIDRFKAALAIDPNFVYVQHELARAYHLLGGHERALGQDPQPSLDAGLLALAPCYRIEPENPDCKAVEALLRAARGAWARREDPASFSSLEQAQGLARAATQKVPERGDLWLLLGQVSLERVEALLTREPKAPQEPIVEEGLHGIEEALIRAPGFPRALAIRGALYLRKAQLQVDPTQKKMALERARTDLSQAFKGNPLLEHRYGPTASEAERLAKGP</sequence>
<dbReference type="Gene3D" id="3.30.200.20">
    <property type="entry name" value="Phosphorylase Kinase, domain 1"/>
    <property type="match status" value="1"/>
</dbReference>
<dbReference type="SUPFAM" id="SSF48452">
    <property type="entry name" value="TPR-like"/>
    <property type="match status" value="1"/>
</dbReference>
<dbReference type="InterPro" id="IPR008271">
    <property type="entry name" value="Ser/Thr_kinase_AS"/>
</dbReference>
<dbReference type="PANTHER" id="PTHR43289:SF6">
    <property type="entry name" value="SERINE_THREONINE-PROTEIN KINASE NEKL-3"/>
    <property type="match status" value="1"/>
</dbReference>
<accession>A0A4U1JH16</accession>
<dbReference type="SUPFAM" id="SSF56112">
    <property type="entry name" value="Protein kinase-like (PK-like)"/>
    <property type="match status" value="1"/>
</dbReference>
<evidence type="ECO:0000313" key="10">
    <source>
        <dbReference type="Proteomes" id="UP000309215"/>
    </source>
</evidence>
<organism evidence="9 10">
    <name type="scientific">Polyangium fumosum</name>
    <dbReference type="NCBI Taxonomy" id="889272"/>
    <lineage>
        <taxon>Bacteria</taxon>
        <taxon>Pseudomonadati</taxon>
        <taxon>Myxococcota</taxon>
        <taxon>Polyangia</taxon>
        <taxon>Polyangiales</taxon>
        <taxon>Polyangiaceae</taxon>
        <taxon>Polyangium</taxon>
    </lineage>
</organism>
<dbReference type="Pfam" id="PF00069">
    <property type="entry name" value="Pkinase"/>
    <property type="match status" value="1"/>
</dbReference>
<dbReference type="PANTHER" id="PTHR43289">
    <property type="entry name" value="MITOGEN-ACTIVATED PROTEIN KINASE KINASE KINASE 20-RELATED"/>
    <property type="match status" value="1"/>
</dbReference>
<feature type="region of interest" description="Disordered" evidence="6">
    <location>
        <begin position="1"/>
        <end position="74"/>
    </location>
</feature>
<keyword evidence="7" id="KW-0472">Membrane</keyword>
<proteinExistence type="predicted"/>
<dbReference type="SUPFAM" id="SSF48439">
    <property type="entry name" value="Protein prenylyltransferase"/>
    <property type="match status" value="1"/>
</dbReference>
<keyword evidence="9" id="KW-0723">Serine/threonine-protein kinase</keyword>
<gene>
    <name evidence="9" type="ORF">E8A74_06930</name>
</gene>
<evidence type="ECO:0000313" key="9">
    <source>
        <dbReference type="EMBL" id="TKD11859.1"/>
    </source>
</evidence>
<evidence type="ECO:0000256" key="3">
    <source>
        <dbReference type="ARBA" id="ARBA00022777"/>
    </source>
</evidence>
<keyword evidence="3 9" id="KW-0418">Kinase</keyword>
<evidence type="ECO:0000256" key="2">
    <source>
        <dbReference type="ARBA" id="ARBA00022741"/>
    </source>
</evidence>
<dbReference type="CDD" id="cd14014">
    <property type="entry name" value="STKc_PknB_like"/>
    <property type="match status" value="1"/>
</dbReference>
<feature type="region of interest" description="Disordered" evidence="6">
    <location>
        <begin position="1122"/>
        <end position="1143"/>
    </location>
</feature>
<name>A0A4U1JH16_9BACT</name>
<evidence type="ECO:0000256" key="4">
    <source>
        <dbReference type="ARBA" id="ARBA00022840"/>
    </source>
</evidence>
<evidence type="ECO:0000256" key="5">
    <source>
        <dbReference type="PROSITE-ProRule" id="PRU10141"/>
    </source>
</evidence>
<dbReference type="OrthoDB" id="9801841at2"/>
<dbReference type="Gene3D" id="1.10.510.10">
    <property type="entry name" value="Transferase(Phosphotransferase) domain 1"/>
    <property type="match status" value="1"/>
</dbReference>
<dbReference type="AlphaFoldDB" id="A0A4U1JH16"/>
<feature type="domain" description="Protein kinase" evidence="8">
    <location>
        <begin position="106"/>
        <end position="371"/>
    </location>
</feature>
<dbReference type="InterPro" id="IPR011990">
    <property type="entry name" value="TPR-like_helical_dom_sf"/>
</dbReference>
<dbReference type="Proteomes" id="UP000309215">
    <property type="component" value="Unassembled WGS sequence"/>
</dbReference>
<dbReference type="InterPro" id="IPR017441">
    <property type="entry name" value="Protein_kinase_ATP_BS"/>
</dbReference>
<dbReference type="Gene3D" id="1.25.40.10">
    <property type="entry name" value="Tetratricopeptide repeat domain"/>
    <property type="match status" value="4"/>
</dbReference>
<evidence type="ECO:0000259" key="8">
    <source>
        <dbReference type="PROSITE" id="PS50011"/>
    </source>
</evidence>
<keyword evidence="1" id="KW-0808">Transferase</keyword>
<dbReference type="RefSeq" id="WP_136928133.1">
    <property type="nucleotide sequence ID" value="NZ_SSMQ01000005.1"/>
</dbReference>
<feature type="compositionally biased region" description="Basic and acidic residues" evidence="6">
    <location>
        <begin position="1125"/>
        <end position="1143"/>
    </location>
</feature>
<reference evidence="9 10" key="1">
    <citation type="submission" date="2019-04" db="EMBL/GenBank/DDBJ databases">
        <authorList>
            <person name="Li Y."/>
            <person name="Wang J."/>
        </authorList>
    </citation>
    <scope>NUCLEOTIDE SEQUENCE [LARGE SCALE GENOMIC DNA]</scope>
    <source>
        <strain evidence="9 10">DSM 14668</strain>
    </source>
</reference>
<dbReference type="InterPro" id="IPR000719">
    <property type="entry name" value="Prot_kinase_dom"/>
</dbReference>